<name>A0A7S2FNL2_9STRA</name>
<organism evidence="2">
    <name type="scientific">Florenciella parvula</name>
    <dbReference type="NCBI Taxonomy" id="236787"/>
    <lineage>
        <taxon>Eukaryota</taxon>
        <taxon>Sar</taxon>
        <taxon>Stramenopiles</taxon>
        <taxon>Ochrophyta</taxon>
        <taxon>Dictyochophyceae</taxon>
        <taxon>Florenciellales</taxon>
        <taxon>Florenciella</taxon>
    </lineage>
</organism>
<dbReference type="Pfam" id="PF05721">
    <property type="entry name" value="PhyH"/>
    <property type="match status" value="1"/>
</dbReference>
<dbReference type="AlphaFoldDB" id="A0A7S2FNL2"/>
<dbReference type="SUPFAM" id="SSF51197">
    <property type="entry name" value="Clavaminate synthase-like"/>
    <property type="match status" value="1"/>
</dbReference>
<accession>A0A7S2FNL2</accession>
<feature type="region of interest" description="Disordered" evidence="1">
    <location>
        <begin position="1"/>
        <end position="58"/>
    </location>
</feature>
<protein>
    <recommendedName>
        <fullName evidence="3">Phytanoyl-CoA dioxygenase</fullName>
    </recommendedName>
</protein>
<sequence length="387" mass="41452">MAALGTTMSSTDAGNDLIVGAPTSTAGTKPARRSVGWAEGAVGGGDGGGGGHGGGGDDACATRKSVNVTDDAAVEGEAPGYWFDLNDPSWPTFLETEGYVVLRSLASEDDVATAKSLIWNDLEGAYGVDRDEPATWAQSAWRLPISGLCANLAQSAGPWHLRGLANVRKAFGAIWGTEELITSMDAVVIWRPWWAAPEGERWMPRTEGLHLDQNPFSKPQKDCIQGMVPLIDVTEDVGGLQVVPRSHSDEAKAGFRERHPEMDGIGDWCMLKPWDGDGKGSVLLCAEKGDLILWDSRTIHGGVVRKGKQGGATDEAPDLARMTCTVAMTPREWASEEVQQARREGQAAGLSFNHCPHEAGESSGTIHAKRREGFREYELTDAQSEVL</sequence>
<evidence type="ECO:0000313" key="2">
    <source>
        <dbReference type="EMBL" id="CAD9406107.1"/>
    </source>
</evidence>
<dbReference type="EMBL" id="HBGT01011370">
    <property type="protein sequence ID" value="CAD9406107.1"/>
    <property type="molecule type" value="Transcribed_RNA"/>
</dbReference>
<gene>
    <name evidence="2" type="ORF">FPAR1323_LOCUS6234</name>
</gene>
<feature type="compositionally biased region" description="Polar residues" evidence="1">
    <location>
        <begin position="1"/>
        <end position="13"/>
    </location>
</feature>
<reference evidence="2" key="1">
    <citation type="submission" date="2021-01" db="EMBL/GenBank/DDBJ databases">
        <authorList>
            <person name="Corre E."/>
            <person name="Pelletier E."/>
            <person name="Niang G."/>
            <person name="Scheremetjew M."/>
            <person name="Finn R."/>
            <person name="Kale V."/>
            <person name="Holt S."/>
            <person name="Cochrane G."/>
            <person name="Meng A."/>
            <person name="Brown T."/>
            <person name="Cohen L."/>
        </authorList>
    </citation>
    <scope>NUCLEOTIDE SEQUENCE</scope>
    <source>
        <strain evidence="2">RCC1693</strain>
    </source>
</reference>
<dbReference type="PANTHER" id="PTHR31630:SF6">
    <property type="entry name" value="PHYTANOYL-COA DIOXYGENASE-RELATED"/>
    <property type="match status" value="1"/>
</dbReference>
<proteinExistence type="predicted"/>
<evidence type="ECO:0000256" key="1">
    <source>
        <dbReference type="SAM" id="MobiDB-lite"/>
    </source>
</evidence>
<feature type="compositionally biased region" description="Gly residues" evidence="1">
    <location>
        <begin position="41"/>
        <end position="57"/>
    </location>
</feature>
<dbReference type="InterPro" id="IPR008775">
    <property type="entry name" value="Phytyl_CoA_dOase-like"/>
</dbReference>
<dbReference type="Gene3D" id="2.60.120.620">
    <property type="entry name" value="q2cbj1_9rhob like domain"/>
    <property type="match status" value="1"/>
</dbReference>
<evidence type="ECO:0008006" key="3">
    <source>
        <dbReference type="Google" id="ProtNLM"/>
    </source>
</evidence>
<dbReference type="PANTHER" id="PTHR31630">
    <property type="entry name" value="PHYTANOYL-COA DIOXYGENASE-RELATED-RELATED"/>
    <property type="match status" value="1"/>
</dbReference>
<feature type="region of interest" description="Disordered" evidence="1">
    <location>
        <begin position="334"/>
        <end position="368"/>
    </location>
</feature>